<evidence type="ECO:0000256" key="1">
    <source>
        <dbReference type="ARBA" id="ARBA00023180"/>
    </source>
</evidence>
<feature type="signal peptide" evidence="2">
    <location>
        <begin position="1"/>
        <end position="21"/>
    </location>
</feature>
<reference evidence="4 5" key="1">
    <citation type="submission" date="2020-04" db="EMBL/GenBank/DDBJ databases">
        <authorList>
            <person name="Wallbank WR R."/>
            <person name="Pardo Diaz C."/>
            <person name="Kozak K."/>
            <person name="Martin S."/>
            <person name="Jiggins C."/>
            <person name="Moest M."/>
            <person name="Warren A I."/>
            <person name="Byers J.R.P. K."/>
            <person name="Montejo-Kovacevich G."/>
            <person name="Yen C E."/>
        </authorList>
    </citation>
    <scope>NUCLEOTIDE SEQUENCE [LARGE SCALE GENOMIC DNA]</scope>
</reference>
<dbReference type="PANTHER" id="PTHR11559">
    <property type="entry name" value="CARBOXYLESTERASE"/>
    <property type="match status" value="1"/>
</dbReference>
<gene>
    <name evidence="4" type="ORF">APLA_LOCUS16296</name>
</gene>
<keyword evidence="1" id="KW-0325">Glycoprotein</keyword>
<dbReference type="AlphaFoldDB" id="A0A8S1B878"/>
<dbReference type="Pfam" id="PF00135">
    <property type="entry name" value="COesterase"/>
    <property type="match status" value="1"/>
</dbReference>
<keyword evidence="2" id="KW-0732">Signal</keyword>
<dbReference type="EMBL" id="CADEBC010000594">
    <property type="protein sequence ID" value="CAB3257954.1"/>
    <property type="molecule type" value="Genomic_DNA"/>
</dbReference>
<feature type="chain" id="PRO_5035853135" description="Carboxylesterase type B domain-containing protein" evidence="2">
    <location>
        <begin position="22"/>
        <end position="435"/>
    </location>
</feature>
<dbReference type="InterPro" id="IPR002018">
    <property type="entry name" value="CarbesteraseB"/>
</dbReference>
<dbReference type="Proteomes" id="UP000494106">
    <property type="component" value="Unassembled WGS sequence"/>
</dbReference>
<proteinExistence type="predicted"/>
<evidence type="ECO:0000313" key="4">
    <source>
        <dbReference type="EMBL" id="CAB3257954.1"/>
    </source>
</evidence>
<evidence type="ECO:0000256" key="2">
    <source>
        <dbReference type="SAM" id="SignalP"/>
    </source>
</evidence>
<accession>A0A8S1B878</accession>
<sequence>MGLCSTKWLVLWSLWAARLLPQPTLVIQLSNGPVRGTISPDGSHTQYAGIPYATIRQRFQSPGPHPTWDNVFDAINEHKHCFQSIEDTVMTGTKQCLILNVYNPLNTTPDAKLPVMVYFHGGGFFKGSSASLLAKVMLFESQDPYDLYNYFMTKSDADLILTRVPRKEGNLIASEILYTPCAEKLIEGEEPFLTKSPLDILIKGDYNKVPVMIGGNNEEGLLLFAMDNATMTRRITFEKSVPKNLEFPSENVKMEVAQKLKRLYMEGDKMPMEGETLSQNASVRLSRLMGEVGINYPALEETELLLKTNNNPIYNYMFQYYGNRNIPMLLMSSKLRGVKGATHADDIFYIFSQTIIPTTIFENNMIESMTTMWTNFAKYGDPTPDFTNPPVKWHRTNSTTPTALVIDSEFSTAPLWYNDRVKYLRELYSKFRRKG</sequence>
<name>A0A8S1B878_ARCPL</name>
<dbReference type="Gene3D" id="3.40.50.1820">
    <property type="entry name" value="alpha/beta hydrolase"/>
    <property type="match status" value="2"/>
</dbReference>
<dbReference type="OrthoDB" id="19653at2759"/>
<keyword evidence="5" id="KW-1185">Reference proteome</keyword>
<dbReference type="InterPro" id="IPR029058">
    <property type="entry name" value="AB_hydrolase_fold"/>
</dbReference>
<dbReference type="SUPFAM" id="SSF53474">
    <property type="entry name" value="alpha/beta-Hydrolases"/>
    <property type="match status" value="1"/>
</dbReference>
<feature type="domain" description="Carboxylesterase type B" evidence="3">
    <location>
        <begin position="132"/>
        <end position="411"/>
    </location>
</feature>
<evidence type="ECO:0000313" key="5">
    <source>
        <dbReference type="Proteomes" id="UP000494106"/>
    </source>
</evidence>
<comment type="caution">
    <text evidence="4">The sequence shown here is derived from an EMBL/GenBank/DDBJ whole genome shotgun (WGS) entry which is preliminary data.</text>
</comment>
<protein>
    <recommendedName>
        <fullName evidence="3">Carboxylesterase type B domain-containing protein</fullName>
    </recommendedName>
</protein>
<organism evidence="4 5">
    <name type="scientific">Arctia plantaginis</name>
    <name type="common">Wood tiger moth</name>
    <name type="synonym">Phalaena plantaginis</name>
    <dbReference type="NCBI Taxonomy" id="874455"/>
    <lineage>
        <taxon>Eukaryota</taxon>
        <taxon>Metazoa</taxon>
        <taxon>Ecdysozoa</taxon>
        <taxon>Arthropoda</taxon>
        <taxon>Hexapoda</taxon>
        <taxon>Insecta</taxon>
        <taxon>Pterygota</taxon>
        <taxon>Neoptera</taxon>
        <taxon>Endopterygota</taxon>
        <taxon>Lepidoptera</taxon>
        <taxon>Glossata</taxon>
        <taxon>Ditrysia</taxon>
        <taxon>Noctuoidea</taxon>
        <taxon>Erebidae</taxon>
        <taxon>Arctiinae</taxon>
        <taxon>Arctia</taxon>
    </lineage>
</organism>
<dbReference type="InterPro" id="IPR050309">
    <property type="entry name" value="Type-B_Carboxylest/Lipase"/>
</dbReference>
<evidence type="ECO:0000259" key="3">
    <source>
        <dbReference type="Pfam" id="PF00135"/>
    </source>
</evidence>